<evidence type="ECO:0000256" key="1">
    <source>
        <dbReference type="ARBA" id="ARBA00004828"/>
    </source>
</evidence>
<comment type="pathway">
    <text evidence="1 9">Amino-acid biosynthesis; L-arginine biosynthesis; N(2)-acetyl-L-ornithine from L-glutamate: step 2/4.</text>
</comment>
<dbReference type="GO" id="GO:0005737">
    <property type="term" value="C:cytoplasm"/>
    <property type="evidence" value="ECO:0007669"/>
    <property type="project" value="UniProtKB-SubCell"/>
</dbReference>
<feature type="binding site" evidence="9">
    <location>
        <begin position="52"/>
        <end position="53"/>
    </location>
    <ligand>
        <name>substrate</name>
    </ligand>
</feature>
<keyword evidence="2 9" id="KW-0055">Arginine biosynthesis</keyword>
<accession>A0A4R3N2Y1</accession>
<dbReference type="HAMAP" id="MF_00082">
    <property type="entry name" value="ArgB"/>
    <property type="match status" value="1"/>
</dbReference>
<dbReference type="PANTHER" id="PTHR23342:SF0">
    <property type="entry name" value="N-ACETYLGLUTAMATE SYNTHASE, MITOCHONDRIAL"/>
    <property type="match status" value="1"/>
</dbReference>
<comment type="similarity">
    <text evidence="9">Belongs to the acetylglutamate kinase family. ArgB subfamily.</text>
</comment>
<evidence type="ECO:0000256" key="7">
    <source>
        <dbReference type="ARBA" id="ARBA00022840"/>
    </source>
</evidence>
<evidence type="ECO:0000313" key="12">
    <source>
        <dbReference type="Proteomes" id="UP000294650"/>
    </source>
</evidence>
<dbReference type="EC" id="2.7.2.8" evidence="9"/>
<dbReference type="InterPro" id="IPR001048">
    <property type="entry name" value="Asp/Glu/Uridylate_kinase"/>
</dbReference>
<dbReference type="InterPro" id="IPR004662">
    <property type="entry name" value="AcgluKinase_fam"/>
</dbReference>
<dbReference type="EMBL" id="SMAN01000008">
    <property type="protein sequence ID" value="TCT22657.1"/>
    <property type="molecule type" value="Genomic_DNA"/>
</dbReference>
<comment type="caution">
    <text evidence="11">The sequence shown here is derived from an EMBL/GenBank/DDBJ whole genome shotgun (WGS) entry which is preliminary data.</text>
</comment>
<name>A0A4R3N2Y1_9BACI</name>
<keyword evidence="5 9" id="KW-0547">Nucleotide-binding</keyword>
<dbReference type="FunFam" id="3.40.1160.10:FF:000004">
    <property type="entry name" value="Acetylglutamate kinase"/>
    <property type="match status" value="1"/>
</dbReference>
<dbReference type="CDD" id="cd04238">
    <property type="entry name" value="AAK_NAGK-like"/>
    <property type="match status" value="1"/>
</dbReference>
<dbReference type="Gene3D" id="3.40.1160.10">
    <property type="entry name" value="Acetylglutamate kinase-like"/>
    <property type="match status" value="1"/>
</dbReference>
<keyword evidence="6 9" id="KW-0418">Kinase</keyword>
<comment type="subcellular location">
    <subcellularLocation>
        <location evidence="9">Cytoplasm</location>
    </subcellularLocation>
</comment>
<dbReference type="PANTHER" id="PTHR23342">
    <property type="entry name" value="N-ACETYLGLUTAMATE SYNTHASE"/>
    <property type="match status" value="1"/>
</dbReference>
<protein>
    <recommendedName>
        <fullName evidence="9">Acetylglutamate kinase</fullName>
        <ecNumber evidence="9">2.7.2.8</ecNumber>
    </recommendedName>
    <alternativeName>
        <fullName evidence="9">N-acetyl-L-glutamate 5-phosphotransferase</fullName>
    </alternativeName>
    <alternativeName>
        <fullName evidence="9">NAG kinase</fullName>
        <shortName evidence="9">NAGK</shortName>
    </alternativeName>
</protein>
<proteinExistence type="inferred from homology"/>
<feature type="site" description="Transition state stabilizer" evidence="9">
    <location>
        <position position="226"/>
    </location>
</feature>
<evidence type="ECO:0000256" key="8">
    <source>
        <dbReference type="ARBA" id="ARBA00048141"/>
    </source>
</evidence>
<comment type="catalytic activity">
    <reaction evidence="8 9">
        <text>N-acetyl-L-glutamate + ATP = N-acetyl-L-glutamyl 5-phosphate + ADP</text>
        <dbReference type="Rhea" id="RHEA:14629"/>
        <dbReference type="ChEBI" id="CHEBI:30616"/>
        <dbReference type="ChEBI" id="CHEBI:44337"/>
        <dbReference type="ChEBI" id="CHEBI:57936"/>
        <dbReference type="ChEBI" id="CHEBI:456216"/>
        <dbReference type="EC" id="2.7.2.8"/>
    </reaction>
</comment>
<dbReference type="InterPro" id="IPR037528">
    <property type="entry name" value="ArgB"/>
</dbReference>
<feature type="domain" description="Aspartate/glutamate/uridylate kinase" evidence="10">
    <location>
        <begin position="16"/>
        <end position="245"/>
    </location>
</feature>
<dbReference type="UniPathway" id="UPA00068">
    <property type="reaction ID" value="UER00107"/>
</dbReference>
<dbReference type="PIRSF" id="PIRSF000728">
    <property type="entry name" value="NAGK"/>
    <property type="match status" value="1"/>
</dbReference>
<keyword evidence="4 9" id="KW-0808">Transferase</keyword>
<dbReference type="GO" id="GO:0005524">
    <property type="term" value="F:ATP binding"/>
    <property type="evidence" value="ECO:0007669"/>
    <property type="project" value="UniProtKB-UniRule"/>
</dbReference>
<evidence type="ECO:0000256" key="9">
    <source>
        <dbReference type="HAMAP-Rule" id="MF_00082"/>
    </source>
</evidence>
<keyword evidence="12" id="KW-1185">Reference proteome</keyword>
<evidence type="ECO:0000256" key="5">
    <source>
        <dbReference type="ARBA" id="ARBA00022741"/>
    </source>
</evidence>
<dbReference type="GO" id="GO:0003991">
    <property type="term" value="F:acetylglutamate kinase activity"/>
    <property type="evidence" value="ECO:0007669"/>
    <property type="project" value="UniProtKB-UniRule"/>
</dbReference>
<evidence type="ECO:0000256" key="3">
    <source>
        <dbReference type="ARBA" id="ARBA00022605"/>
    </source>
</evidence>
<keyword evidence="7 9" id="KW-0067">ATP-binding</keyword>
<feature type="site" description="Transition state stabilizer" evidence="9">
    <location>
        <position position="20"/>
    </location>
</feature>
<keyword evidence="3 9" id="KW-0028">Amino-acid biosynthesis</keyword>
<evidence type="ECO:0000313" key="11">
    <source>
        <dbReference type="EMBL" id="TCT22657.1"/>
    </source>
</evidence>
<sequence length="268" mass="29173">MTMSKSMPVTGRNKPVVVIKLGGSMLEELADSFITSIKKLMKTRHVIFVHGGGPEINRMLEKLEVKSQFYNGQRKTTPEVLEVVQMVLAGKINKWLTARLQKNGIEAVGLSGCDGRLLTSSFLDEEHLGLVGKVSRVNRDFLLSLLELTYVPVIAPLGKTEDGQILNINADLCAAAVAENMNAEQLVFVTDVPGILQNGTLIEEADEQQIQELIDDGVIFGGMIPKVTSSLTVLSGQLKEVMIVNGKDAVFKQGTLIGTKIVKKKVVM</sequence>
<dbReference type="Pfam" id="PF00696">
    <property type="entry name" value="AA_kinase"/>
    <property type="match status" value="1"/>
</dbReference>
<dbReference type="AlphaFoldDB" id="A0A4R3N2Y1"/>
<reference evidence="11 12" key="1">
    <citation type="submission" date="2019-03" db="EMBL/GenBank/DDBJ databases">
        <title>Genomic Encyclopedia of Type Strains, Phase IV (KMG-IV): sequencing the most valuable type-strain genomes for metagenomic binning, comparative biology and taxonomic classification.</title>
        <authorList>
            <person name="Goeker M."/>
        </authorList>
    </citation>
    <scope>NUCLEOTIDE SEQUENCE [LARGE SCALE GENOMIC DNA]</scope>
    <source>
        <strain evidence="11 12">DSM 25894</strain>
    </source>
</reference>
<feature type="binding site" evidence="9">
    <location>
        <position position="74"/>
    </location>
    <ligand>
        <name>substrate</name>
    </ligand>
</feature>
<dbReference type="GO" id="GO:0042450">
    <property type="term" value="P:L-arginine biosynthetic process via ornithine"/>
    <property type="evidence" value="ECO:0007669"/>
    <property type="project" value="UniProtKB-UniRule"/>
</dbReference>
<organism evidence="11 12">
    <name type="scientific">Melghiribacillus thermohalophilus</name>
    <dbReference type="NCBI Taxonomy" id="1324956"/>
    <lineage>
        <taxon>Bacteria</taxon>
        <taxon>Bacillati</taxon>
        <taxon>Bacillota</taxon>
        <taxon>Bacilli</taxon>
        <taxon>Bacillales</taxon>
        <taxon>Bacillaceae</taxon>
        <taxon>Melghiribacillus</taxon>
    </lineage>
</organism>
<keyword evidence="9" id="KW-0963">Cytoplasm</keyword>
<feature type="binding site" evidence="9">
    <location>
        <position position="167"/>
    </location>
    <ligand>
        <name>substrate</name>
    </ligand>
</feature>
<comment type="function">
    <text evidence="9">Catalyzes the ATP-dependent phosphorylation of N-acetyl-L-glutamate.</text>
</comment>
<dbReference type="SUPFAM" id="SSF53633">
    <property type="entry name" value="Carbamate kinase-like"/>
    <property type="match status" value="1"/>
</dbReference>
<dbReference type="Proteomes" id="UP000294650">
    <property type="component" value="Unassembled WGS sequence"/>
</dbReference>
<evidence type="ECO:0000256" key="4">
    <source>
        <dbReference type="ARBA" id="ARBA00022679"/>
    </source>
</evidence>
<evidence type="ECO:0000259" key="10">
    <source>
        <dbReference type="Pfam" id="PF00696"/>
    </source>
</evidence>
<evidence type="ECO:0000256" key="2">
    <source>
        <dbReference type="ARBA" id="ARBA00022571"/>
    </source>
</evidence>
<dbReference type="NCBIfam" id="TIGR00761">
    <property type="entry name" value="argB"/>
    <property type="match status" value="1"/>
</dbReference>
<dbReference type="InterPro" id="IPR036393">
    <property type="entry name" value="AceGlu_kinase-like_sf"/>
</dbReference>
<evidence type="ECO:0000256" key="6">
    <source>
        <dbReference type="ARBA" id="ARBA00022777"/>
    </source>
</evidence>
<gene>
    <name evidence="9" type="primary">argB</name>
    <name evidence="11" type="ORF">EDD68_10877</name>
</gene>